<evidence type="ECO:0000256" key="1">
    <source>
        <dbReference type="SAM" id="Phobius"/>
    </source>
</evidence>
<evidence type="ECO:0000313" key="3">
    <source>
        <dbReference type="EMBL" id="GGF19324.1"/>
    </source>
</evidence>
<feature type="domain" description="PA14" evidence="2">
    <location>
        <begin position="36"/>
        <end position="193"/>
    </location>
</feature>
<dbReference type="InterPro" id="IPR026444">
    <property type="entry name" value="Secre_tail"/>
</dbReference>
<keyword evidence="1" id="KW-1133">Transmembrane helix</keyword>
<gene>
    <name evidence="3" type="ORF">GCM10011383_33640</name>
</gene>
<organism evidence="3 4">
    <name type="scientific">Hymenobacter cavernae</name>
    <dbReference type="NCBI Taxonomy" id="2044852"/>
    <lineage>
        <taxon>Bacteria</taxon>
        <taxon>Pseudomonadati</taxon>
        <taxon>Bacteroidota</taxon>
        <taxon>Cytophagia</taxon>
        <taxon>Cytophagales</taxon>
        <taxon>Hymenobacteraceae</taxon>
        <taxon>Hymenobacter</taxon>
    </lineage>
</organism>
<dbReference type="SUPFAM" id="SSF56988">
    <property type="entry name" value="Anthrax protective antigen"/>
    <property type="match status" value="1"/>
</dbReference>
<keyword evidence="1" id="KW-0812">Transmembrane</keyword>
<evidence type="ECO:0000313" key="4">
    <source>
        <dbReference type="Proteomes" id="UP000632273"/>
    </source>
</evidence>
<dbReference type="Pfam" id="PF18962">
    <property type="entry name" value="Por_Secre_tail"/>
    <property type="match status" value="1"/>
</dbReference>
<evidence type="ECO:0000259" key="2">
    <source>
        <dbReference type="PROSITE" id="PS51820"/>
    </source>
</evidence>
<sequence>MKAFSTHPYLFKFTIFISSFVINLLTAITTFAQQESSSIGLKADFYHGYFYDDLGFFNQNEPVIVSRTINNLQFEESESDNFNIGKGATYYSPGKPDEFSARFYGKIYITTPGAYTFHLSSDDGASLWFDNEAKPLISNTGDMKGMQYTAASKTLSAGFHDLLIYYGEHGGSQALVLEYASGDLVRQVIPNGVFYPVANSVVSPVLTDFTVAAKYQQVTLDWRTQTELNSQSFVVERSTDGKSFKDLLQQPGAGTSTDPHTYKALDESAPTGLVYYRLRQELGTGQKVYSPIKAVKIEQAPPPSFSVYPNPNAGKFYLEIQQATSQPALLELLDMSGRSQYQQQIVNPAETQRIVSQLATGMYILRLKTTTVTLTQKLVIAK</sequence>
<feature type="transmembrane region" description="Helical" evidence="1">
    <location>
        <begin position="9"/>
        <end position="32"/>
    </location>
</feature>
<comment type="caution">
    <text evidence="3">The sequence shown here is derived from an EMBL/GenBank/DDBJ whole genome shotgun (WGS) entry which is preliminary data.</text>
</comment>
<reference evidence="4" key="1">
    <citation type="journal article" date="2019" name="Int. J. Syst. Evol. Microbiol.">
        <title>The Global Catalogue of Microorganisms (GCM) 10K type strain sequencing project: providing services to taxonomists for standard genome sequencing and annotation.</title>
        <authorList>
            <consortium name="The Broad Institute Genomics Platform"/>
            <consortium name="The Broad Institute Genome Sequencing Center for Infectious Disease"/>
            <person name="Wu L."/>
            <person name="Ma J."/>
        </authorList>
    </citation>
    <scope>NUCLEOTIDE SEQUENCE [LARGE SCALE GENOMIC DNA]</scope>
    <source>
        <strain evidence="4">CGMCC 1.15197</strain>
    </source>
</reference>
<protein>
    <recommendedName>
        <fullName evidence="2">PA14 domain-containing protein</fullName>
    </recommendedName>
</protein>
<keyword evidence="1" id="KW-0472">Membrane</keyword>
<dbReference type="InterPro" id="IPR037524">
    <property type="entry name" value="PA14/GLEYA"/>
</dbReference>
<dbReference type="EMBL" id="BMHT01000006">
    <property type="protein sequence ID" value="GGF19324.1"/>
    <property type="molecule type" value="Genomic_DNA"/>
</dbReference>
<accession>A0ABQ1UJD6</accession>
<dbReference type="InterPro" id="IPR011658">
    <property type="entry name" value="PA14_dom"/>
</dbReference>
<dbReference type="SMART" id="SM00758">
    <property type="entry name" value="PA14"/>
    <property type="match status" value="1"/>
</dbReference>
<name>A0ABQ1UJD6_9BACT</name>
<dbReference type="Proteomes" id="UP000632273">
    <property type="component" value="Unassembled WGS sequence"/>
</dbReference>
<dbReference type="Pfam" id="PF07691">
    <property type="entry name" value="PA14"/>
    <property type="match status" value="1"/>
</dbReference>
<dbReference type="RefSeq" id="WP_188815194.1">
    <property type="nucleotide sequence ID" value="NZ_BMHT01000006.1"/>
</dbReference>
<keyword evidence="4" id="KW-1185">Reference proteome</keyword>
<proteinExistence type="predicted"/>
<dbReference type="PROSITE" id="PS51820">
    <property type="entry name" value="PA14"/>
    <property type="match status" value="1"/>
</dbReference>
<dbReference type="NCBIfam" id="TIGR04183">
    <property type="entry name" value="Por_Secre_tail"/>
    <property type="match status" value="1"/>
</dbReference>
<dbReference type="Gene3D" id="3.90.182.10">
    <property type="entry name" value="Toxin - Anthrax Protective Antigen,domain 1"/>
    <property type="match status" value="1"/>
</dbReference>